<dbReference type="Pfam" id="PF12535">
    <property type="entry name" value="Nudix_N"/>
    <property type="match status" value="1"/>
</dbReference>
<comment type="similarity">
    <text evidence="1">Belongs to the Nudix hydrolase family.</text>
</comment>
<dbReference type="PROSITE" id="PS51462">
    <property type="entry name" value="NUDIX"/>
    <property type="match status" value="1"/>
</dbReference>
<evidence type="ECO:0000259" key="2">
    <source>
        <dbReference type="PROSITE" id="PS51462"/>
    </source>
</evidence>
<dbReference type="Pfam" id="PF00293">
    <property type="entry name" value="NUDIX"/>
    <property type="match status" value="1"/>
</dbReference>
<reference evidence="3 4" key="1">
    <citation type="submission" date="2019-10" db="EMBL/GenBank/DDBJ databases">
        <title>Alkalibaculum tamaniensis sp.nov., a new alkaliphilic acetogen, isolated on methoxylated aromatics from a mud volcano.</title>
        <authorList>
            <person name="Khomyakova M.A."/>
            <person name="Merkel A.Y."/>
            <person name="Bonch-Osmolovskaya E.A."/>
            <person name="Slobodkin A.I."/>
        </authorList>
    </citation>
    <scope>NUCLEOTIDE SEQUENCE [LARGE SCALE GENOMIC DNA]</scope>
    <source>
        <strain evidence="3 4">M08DMB</strain>
    </source>
</reference>
<sequence>MKNDILEWAKQIQSYCKTGLYYVENEYEIDRYNQIMEASVNIISLICDKEPEKISLSLSADDLYITPKVDLRIVVFNDKGEFLFVKEKVDNLWTLPGGFCDVGFSPSEVAVKETWEEAGIEVEPVKLLGVLDKKHYNHPRNIYYLYTIFLLCKKIGGIEKPGMETLAVEYFSLDNLPPLSTPRITKEQLEMMHGFYTGKQTEAFFD</sequence>
<dbReference type="Gene3D" id="6.10.250.1120">
    <property type="match status" value="1"/>
</dbReference>
<evidence type="ECO:0000256" key="1">
    <source>
        <dbReference type="ARBA" id="ARBA00005582"/>
    </source>
</evidence>
<dbReference type="RefSeq" id="WP_152804669.1">
    <property type="nucleotide sequence ID" value="NZ_WHNX01000016.1"/>
</dbReference>
<comment type="caution">
    <text evidence="3">The sequence shown here is derived from an EMBL/GenBank/DDBJ whole genome shotgun (WGS) entry which is preliminary data.</text>
</comment>
<organism evidence="3 4">
    <name type="scientific">Alkalibaculum sporogenes</name>
    <dbReference type="NCBI Taxonomy" id="2655001"/>
    <lineage>
        <taxon>Bacteria</taxon>
        <taxon>Bacillati</taxon>
        <taxon>Bacillota</taxon>
        <taxon>Clostridia</taxon>
        <taxon>Eubacteriales</taxon>
        <taxon>Eubacteriaceae</taxon>
        <taxon>Alkalibaculum</taxon>
    </lineage>
</organism>
<gene>
    <name evidence="3" type="ORF">GC105_10895</name>
</gene>
<feature type="domain" description="Nudix hydrolase" evidence="2">
    <location>
        <begin position="66"/>
        <end position="193"/>
    </location>
</feature>
<proteinExistence type="inferred from homology"/>
<keyword evidence="4" id="KW-1185">Reference proteome</keyword>
<dbReference type="PANTHER" id="PTHR43736">
    <property type="entry name" value="ADP-RIBOSE PYROPHOSPHATASE"/>
    <property type="match status" value="1"/>
</dbReference>
<dbReference type="InterPro" id="IPR015797">
    <property type="entry name" value="NUDIX_hydrolase-like_dom_sf"/>
</dbReference>
<dbReference type="PANTHER" id="PTHR43736:SF1">
    <property type="entry name" value="DIHYDRONEOPTERIN TRIPHOSPHATE DIPHOSPHATASE"/>
    <property type="match status" value="1"/>
</dbReference>
<dbReference type="Proteomes" id="UP000440004">
    <property type="component" value="Unassembled WGS sequence"/>
</dbReference>
<dbReference type="InterPro" id="IPR000086">
    <property type="entry name" value="NUDIX_hydrolase_dom"/>
</dbReference>
<evidence type="ECO:0000313" key="3">
    <source>
        <dbReference type="EMBL" id="MPW26295.1"/>
    </source>
</evidence>
<name>A0A6A7KAB5_9FIRM</name>
<protein>
    <submittedName>
        <fullName evidence="3">NUDIX domain-containing protein</fullName>
    </submittedName>
</protein>
<dbReference type="InterPro" id="IPR059176">
    <property type="entry name" value="UDP-X_N"/>
</dbReference>
<dbReference type="EMBL" id="WHNX01000016">
    <property type="protein sequence ID" value="MPW26295.1"/>
    <property type="molecule type" value="Genomic_DNA"/>
</dbReference>
<accession>A0A6A7KAB5</accession>
<evidence type="ECO:0000313" key="4">
    <source>
        <dbReference type="Proteomes" id="UP000440004"/>
    </source>
</evidence>
<dbReference type="Gene3D" id="3.90.79.10">
    <property type="entry name" value="Nucleoside Triphosphate Pyrophosphohydrolase"/>
    <property type="match status" value="1"/>
</dbReference>
<dbReference type="CDD" id="cd04672">
    <property type="entry name" value="NUDIX_CDP-Chase_like"/>
    <property type="match status" value="1"/>
</dbReference>
<dbReference type="AlphaFoldDB" id="A0A6A7KAB5"/>
<dbReference type="SUPFAM" id="SSF55811">
    <property type="entry name" value="Nudix"/>
    <property type="match status" value="1"/>
</dbReference>